<keyword evidence="5" id="KW-1185">Reference proteome</keyword>
<name>A0A835BUZ5_9POAL</name>
<feature type="region of interest" description="Disordered" evidence="3">
    <location>
        <begin position="1"/>
        <end position="107"/>
    </location>
</feature>
<accession>A0A835BUZ5</accession>
<dbReference type="Proteomes" id="UP000636709">
    <property type="component" value="Unassembled WGS sequence"/>
</dbReference>
<dbReference type="OrthoDB" id="766928at2759"/>
<organism evidence="4 5">
    <name type="scientific">Digitaria exilis</name>
    <dbReference type="NCBI Taxonomy" id="1010633"/>
    <lineage>
        <taxon>Eukaryota</taxon>
        <taxon>Viridiplantae</taxon>
        <taxon>Streptophyta</taxon>
        <taxon>Embryophyta</taxon>
        <taxon>Tracheophyta</taxon>
        <taxon>Spermatophyta</taxon>
        <taxon>Magnoliopsida</taxon>
        <taxon>Liliopsida</taxon>
        <taxon>Poales</taxon>
        <taxon>Poaceae</taxon>
        <taxon>PACMAD clade</taxon>
        <taxon>Panicoideae</taxon>
        <taxon>Panicodae</taxon>
        <taxon>Paniceae</taxon>
        <taxon>Anthephorinae</taxon>
        <taxon>Digitaria</taxon>
    </lineage>
</organism>
<feature type="compositionally biased region" description="Low complexity" evidence="3">
    <location>
        <begin position="92"/>
        <end position="105"/>
    </location>
</feature>
<reference evidence="4" key="1">
    <citation type="submission" date="2020-07" db="EMBL/GenBank/DDBJ databases">
        <title>Genome sequence and genetic diversity analysis of an under-domesticated orphan crop, white fonio (Digitaria exilis).</title>
        <authorList>
            <person name="Bennetzen J.L."/>
            <person name="Chen S."/>
            <person name="Ma X."/>
            <person name="Wang X."/>
            <person name="Yssel A.E.J."/>
            <person name="Chaluvadi S.R."/>
            <person name="Johnson M."/>
            <person name="Gangashetty P."/>
            <person name="Hamidou F."/>
            <person name="Sanogo M.D."/>
            <person name="Zwaenepoel A."/>
            <person name="Wallace J."/>
            <person name="Van De Peer Y."/>
            <person name="Van Deynze A."/>
        </authorList>
    </citation>
    <scope>NUCLEOTIDE SEQUENCE</scope>
    <source>
        <tissue evidence="4">Leaves</tissue>
    </source>
</reference>
<protein>
    <submittedName>
        <fullName evidence="4">Uncharacterized protein</fullName>
    </submittedName>
</protein>
<dbReference type="GO" id="GO:2000001">
    <property type="term" value="P:regulation of DNA damage checkpoint"/>
    <property type="evidence" value="ECO:0007669"/>
    <property type="project" value="TreeGrafter"/>
</dbReference>
<evidence type="ECO:0000313" key="4">
    <source>
        <dbReference type="EMBL" id="KAF8701417.1"/>
    </source>
</evidence>
<proteinExistence type="predicted"/>
<evidence type="ECO:0000256" key="2">
    <source>
        <dbReference type="ARBA" id="ARBA00022737"/>
    </source>
</evidence>
<feature type="compositionally biased region" description="Basic and acidic residues" evidence="3">
    <location>
        <begin position="1"/>
        <end position="17"/>
    </location>
</feature>
<gene>
    <name evidence="4" type="ORF">HU200_033580</name>
</gene>
<dbReference type="GO" id="GO:0003677">
    <property type="term" value="F:DNA binding"/>
    <property type="evidence" value="ECO:0007669"/>
    <property type="project" value="TreeGrafter"/>
</dbReference>
<keyword evidence="1" id="KW-0853">WD repeat</keyword>
<dbReference type="AlphaFoldDB" id="A0A835BUZ5"/>
<dbReference type="PANTHER" id="PTHR14773:SF0">
    <property type="entry name" value="WD REPEAT-CONTAINING PROTEIN 76"/>
    <property type="match status" value="1"/>
</dbReference>
<sequence length="204" mass="22171">MTAPPRGEHPPKRDHPRLPSPQGGELSAASVRPSRMRPKKQQPRASPASPVVVRRSLRTRGISPGESSVSPGSNTAPATLPSPTKPRTTQFSSSLASSLRDSTAAEPLHRTKGGICTADWFDARRLVLRPANVRRVVPGRILSVWILPLTDRTVVVAGNKLGHIGFWDVDGLVEDEDGDSADRVFEYFPHRGPVGYALWRLNGP</sequence>
<dbReference type="InterPro" id="IPR050853">
    <property type="entry name" value="WD_repeat_DNA-damage-binding"/>
</dbReference>
<evidence type="ECO:0000256" key="1">
    <source>
        <dbReference type="ARBA" id="ARBA00022574"/>
    </source>
</evidence>
<dbReference type="EMBL" id="JACEFO010001807">
    <property type="protein sequence ID" value="KAF8701417.1"/>
    <property type="molecule type" value="Genomic_DNA"/>
</dbReference>
<keyword evidence="2" id="KW-0677">Repeat</keyword>
<dbReference type="GO" id="GO:0005634">
    <property type="term" value="C:nucleus"/>
    <property type="evidence" value="ECO:0007669"/>
    <property type="project" value="TreeGrafter"/>
</dbReference>
<feature type="compositionally biased region" description="Polar residues" evidence="3">
    <location>
        <begin position="65"/>
        <end position="91"/>
    </location>
</feature>
<evidence type="ECO:0000313" key="5">
    <source>
        <dbReference type="Proteomes" id="UP000636709"/>
    </source>
</evidence>
<evidence type="ECO:0000256" key="3">
    <source>
        <dbReference type="SAM" id="MobiDB-lite"/>
    </source>
</evidence>
<comment type="caution">
    <text evidence="4">The sequence shown here is derived from an EMBL/GenBank/DDBJ whole genome shotgun (WGS) entry which is preliminary data.</text>
</comment>
<dbReference type="PANTHER" id="PTHR14773">
    <property type="entry name" value="WD REPEAT-CONTAINING PROTEIN 76"/>
    <property type="match status" value="1"/>
</dbReference>